<protein>
    <submittedName>
        <fullName evidence="1">Uncharacterized protein</fullName>
    </submittedName>
</protein>
<gene>
    <name evidence="1" type="ORF">LR48_Vigan02g086600</name>
</gene>
<proteinExistence type="predicted"/>
<reference evidence="2" key="1">
    <citation type="journal article" date="2015" name="Proc. Natl. Acad. Sci. U.S.A.">
        <title>Genome sequencing of adzuki bean (Vigna angularis) provides insight into high starch and low fat accumulation and domestication.</title>
        <authorList>
            <person name="Yang K."/>
            <person name="Tian Z."/>
            <person name="Chen C."/>
            <person name="Luo L."/>
            <person name="Zhao B."/>
            <person name="Wang Z."/>
            <person name="Yu L."/>
            <person name="Li Y."/>
            <person name="Sun Y."/>
            <person name="Li W."/>
            <person name="Chen Y."/>
            <person name="Li Y."/>
            <person name="Zhang Y."/>
            <person name="Ai D."/>
            <person name="Zhao J."/>
            <person name="Shang C."/>
            <person name="Ma Y."/>
            <person name="Wu B."/>
            <person name="Wang M."/>
            <person name="Gao L."/>
            <person name="Sun D."/>
            <person name="Zhang P."/>
            <person name="Guo F."/>
            <person name="Wang W."/>
            <person name="Li Y."/>
            <person name="Wang J."/>
            <person name="Varshney R.K."/>
            <person name="Wang J."/>
            <person name="Ling H.Q."/>
            <person name="Wan P."/>
        </authorList>
    </citation>
    <scope>NUCLEOTIDE SEQUENCE</scope>
    <source>
        <strain evidence="2">cv. Jingnong 6</strain>
    </source>
</reference>
<organism evidence="1 2">
    <name type="scientific">Phaseolus angularis</name>
    <name type="common">Azuki bean</name>
    <name type="synonym">Vigna angularis</name>
    <dbReference type="NCBI Taxonomy" id="3914"/>
    <lineage>
        <taxon>Eukaryota</taxon>
        <taxon>Viridiplantae</taxon>
        <taxon>Streptophyta</taxon>
        <taxon>Embryophyta</taxon>
        <taxon>Tracheophyta</taxon>
        <taxon>Spermatophyta</taxon>
        <taxon>Magnoliopsida</taxon>
        <taxon>eudicotyledons</taxon>
        <taxon>Gunneridae</taxon>
        <taxon>Pentapetalae</taxon>
        <taxon>rosids</taxon>
        <taxon>fabids</taxon>
        <taxon>Fabales</taxon>
        <taxon>Fabaceae</taxon>
        <taxon>Papilionoideae</taxon>
        <taxon>50 kb inversion clade</taxon>
        <taxon>NPAAA clade</taxon>
        <taxon>indigoferoid/millettioid clade</taxon>
        <taxon>Phaseoleae</taxon>
        <taxon>Vigna</taxon>
    </lineage>
</organism>
<dbReference type="EMBL" id="CM003372">
    <property type="protein sequence ID" value="KOM34716.1"/>
    <property type="molecule type" value="Genomic_DNA"/>
</dbReference>
<sequence length="87" mass="9784">MAAEDLVVIALSHSNVCDFCMPLSNSSCFEFDITLPIVVVLLVGMYNEHSSDSIDKEFTAHWYALYRLQCWTNSAYDAGDYCSFALN</sequence>
<dbReference type="Gramene" id="KOM34716">
    <property type="protein sequence ID" value="KOM34716"/>
    <property type="gene ID" value="LR48_Vigan02g086600"/>
</dbReference>
<dbReference type="AlphaFoldDB" id="A0A0L9TW60"/>
<evidence type="ECO:0000313" key="2">
    <source>
        <dbReference type="Proteomes" id="UP000053144"/>
    </source>
</evidence>
<accession>A0A0L9TW60</accession>
<name>A0A0L9TW60_PHAAN</name>
<evidence type="ECO:0000313" key="1">
    <source>
        <dbReference type="EMBL" id="KOM34716.1"/>
    </source>
</evidence>
<dbReference type="Proteomes" id="UP000053144">
    <property type="component" value="Chromosome 2"/>
</dbReference>